<dbReference type="RefSeq" id="YP_223971.1">
    <property type="nucleotide sequence ID" value="NC_006938.1"/>
</dbReference>
<evidence type="ECO:0000313" key="1">
    <source>
        <dbReference type="EMBL" id="AAT69523.1"/>
    </source>
</evidence>
<keyword evidence="2" id="KW-1185">Reference proteome</keyword>
<accession>Q5DN58</accession>
<dbReference type="GeneID" id="3342360"/>
<proteinExistence type="predicted"/>
<dbReference type="EMBL" id="AY576273">
    <property type="protein sequence ID" value="AAT69523.1"/>
    <property type="molecule type" value="Genomic_DNA"/>
</dbReference>
<name>Q5DN58_9CAUD</name>
<sequence length="58" mass="6591">MQVVQTSTGKVFEGTLVKTNKKGHQKVMFGEWCMELWFDAKGDSKPLAQERSGKFKLV</sequence>
<evidence type="ECO:0000313" key="2">
    <source>
        <dbReference type="Proteomes" id="UP000000993"/>
    </source>
</evidence>
<gene>
    <name evidence="1" type="ORF">JL001p47</name>
</gene>
<protein>
    <submittedName>
        <fullName evidence="1">Gp47</fullName>
    </submittedName>
</protein>
<dbReference type="KEGG" id="vg:3342360"/>
<dbReference type="Proteomes" id="UP000000993">
    <property type="component" value="Segment"/>
</dbReference>
<reference evidence="1 2" key="1">
    <citation type="journal article" date="2005" name="Appl. Environ. Microbiol.">
        <title>Genomic analysis of bacteriophage PhiJL001: insights into its interaction with a sponge-associated alpha-proteobacterium.</title>
        <authorList>
            <person name="Lohr J.E."/>
            <person name="Chen F."/>
            <person name="Hill R.T."/>
        </authorList>
    </citation>
    <scope>NUCLEOTIDE SEQUENCE</scope>
</reference>
<organism evidence="1 2">
    <name type="scientific">Alphaproteobacteria phage PhiJL001</name>
    <dbReference type="NCBI Taxonomy" id="2681607"/>
    <lineage>
        <taxon>Viruses</taxon>
        <taxon>Duplodnaviria</taxon>
        <taxon>Heunggongvirae</taxon>
        <taxon>Uroviricota</taxon>
        <taxon>Caudoviricetes</taxon>
        <taxon>Mesyanzhinovviridae</taxon>
        <taxon>Keylargovirus</taxon>
        <taxon>Keylargovirus JL001</taxon>
    </lineage>
</organism>